<dbReference type="SUPFAM" id="SSF52317">
    <property type="entry name" value="Class I glutamine amidotransferase-like"/>
    <property type="match status" value="1"/>
</dbReference>
<dbReference type="EMBL" id="JAEPRA010000002">
    <property type="protein sequence ID" value="KAG2187964.1"/>
    <property type="molecule type" value="Genomic_DNA"/>
</dbReference>
<gene>
    <name evidence="4" type="ORF">INT44_000714</name>
</gene>
<dbReference type="Gene3D" id="3.40.50.880">
    <property type="match status" value="1"/>
</dbReference>
<dbReference type="CDD" id="cd16442">
    <property type="entry name" value="BPL"/>
    <property type="match status" value="1"/>
</dbReference>
<evidence type="ECO:0000256" key="2">
    <source>
        <dbReference type="ARBA" id="ARBA00022598"/>
    </source>
</evidence>
<evidence type="ECO:0000259" key="3">
    <source>
        <dbReference type="PROSITE" id="PS51733"/>
    </source>
</evidence>
<dbReference type="Pfam" id="PF03099">
    <property type="entry name" value="BPL_LplA_LipB"/>
    <property type="match status" value="1"/>
</dbReference>
<dbReference type="GO" id="GO:0004077">
    <property type="term" value="F:biotin--[biotin carboxyl-carrier protein] ligase activity"/>
    <property type="evidence" value="ECO:0007669"/>
    <property type="project" value="InterPro"/>
</dbReference>
<comment type="caution">
    <text evidence="4">The sequence shown here is derived from an EMBL/GenBank/DDBJ whole genome shotgun (WGS) entry which is preliminary data.</text>
</comment>
<protein>
    <recommendedName>
        <fullName evidence="3">BPL/LPL catalytic domain-containing protein</fullName>
    </recommendedName>
</protein>
<dbReference type="OrthoDB" id="10250105at2759"/>
<dbReference type="AlphaFoldDB" id="A0A8H7Q7M4"/>
<name>A0A8H7Q7M4_9FUNG</name>
<comment type="similarity">
    <text evidence="1">Belongs to the biotin--protein ligase family.</text>
</comment>
<dbReference type="InterPro" id="IPR045864">
    <property type="entry name" value="aa-tRNA-synth_II/BPL/LPL"/>
</dbReference>
<dbReference type="PANTHER" id="PTHR12835:SF5">
    <property type="entry name" value="BIOTIN--PROTEIN LIGASE"/>
    <property type="match status" value="1"/>
</dbReference>
<evidence type="ECO:0000256" key="1">
    <source>
        <dbReference type="ARBA" id="ARBA00009934"/>
    </source>
</evidence>
<reference evidence="4" key="1">
    <citation type="submission" date="2020-12" db="EMBL/GenBank/DDBJ databases">
        <title>Metabolic potential, ecology and presence of endohyphal bacteria is reflected in genomic diversity of Mucoromycotina.</title>
        <authorList>
            <person name="Muszewska A."/>
            <person name="Okrasinska A."/>
            <person name="Steczkiewicz K."/>
            <person name="Drgas O."/>
            <person name="Orlowska M."/>
            <person name="Perlinska-Lenart U."/>
            <person name="Aleksandrzak-Piekarczyk T."/>
            <person name="Szatraj K."/>
            <person name="Zielenkiewicz U."/>
            <person name="Pilsyk S."/>
            <person name="Malc E."/>
            <person name="Mieczkowski P."/>
            <person name="Kruszewska J.S."/>
            <person name="Biernat P."/>
            <person name="Pawlowska J."/>
        </authorList>
    </citation>
    <scope>NUCLEOTIDE SEQUENCE</scope>
    <source>
        <strain evidence="4">WA0000051536</strain>
    </source>
</reference>
<dbReference type="InterPro" id="IPR029062">
    <property type="entry name" value="Class_I_gatase-like"/>
</dbReference>
<dbReference type="PANTHER" id="PTHR12835">
    <property type="entry name" value="BIOTIN PROTEIN LIGASE"/>
    <property type="match status" value="1"/>
</dbReference>
<organism evidence="4 5">
    <name type="scientific">Umbelopsis vinacea</name>
    <dbReference type="NCBI Taxonomy" id="44442"/>
    <lineage>
        <taxon>Eukaryota</taxon>
        <taxon>Fungi</taxon>
        <taxon>Fungi incertae sedis</taxon>
        <taxon>Mucoromycota</taxon>
        <taxon>Mucoromycotina</taxon>
        <taxon>Umbelopsidomycetes</taxon>
        <taxon>Umbelopsidales</taxon>
        <taxon>Umbelopsidaceae</taxon>
        <taxon>Umbelopsis</taxon>
    </lineage>
</organism>
<accession>A0A8H7Q7M4</accession>
<dbReference type="SUPFAM" id="SSF55681">
    <property type="entry name" value="Class II aaRS and biotin synthetases"/>
    <property type="match status" value="1"/>
</dbReference>
<evidence type="ECO:0000313" key="4">
    <source>
        <dbReference type="EMBL" id="KAG2187964.1"/>
    </source>
</evidence>
<feature type="domain" description="BPL/LPL catalytic" evidence="3">
    <location>
        <begin position="395"/>
        <end position="601"/>
    </location>
</feature>
<keyword evidence="5" id="KW-1185">Reference proteome</keyword>
<dbReference type="Proteomes" id="UP000612746">
    <property type="component" value="Unassembled WGS sequence"/>
</dbReference>
<dbReference type="PROSITE" id="PS51733">
    <property type="entry name" value="BPL_LPL_CATALYTIC"/>
    <property type="match status" value="1"/>
</dbReference>
<dbReference type="Pfam" id="PF09825">
    <property type="entry name" value="BPL_N"/>
    <property type="match status" value="1"/>
</dbReference>
<dbReference type="GO" id="GO:0005737">
    <property type="term" value="C:cytoplasm"/>
    <property type="evidence" value="ECO:0007669"/>
    <property type="project" value="TreeGrafter"/>
</dbReference>
<dbReference type="Gene3D" id="3.30.930.10">
    <property type="entry name" value="Bira Bifunctional Protein, Domain 2"/>
    <property type="match status" value="1"/>
</dbReference>
<keyword evidence="2" id="KW-0436">Ligase</keyword>
<dbReference type="CDD" id="cd03144">
    <property type="entry name" value="GATase1_ScBLP_like"/>
    <property type="match status" value="1"/>
</dbReference>
<dbReference type="InterPro" id="IPR019197">
    <property type="entry name" value="Biotin-prot_ligase_N"/>
</dbReference>
<evidence type="ECO:0000313" key="5">
    <source>
        <dbReference type="Proteomes" id="UP000612746"/>
    </source>
</evidence>
<dbReference type="InterPro" id="IPR004408">
    <property type="entry name" value="Biotin_CoA_COase_ligase"/>
</dbReference>
<dbReference type="NCBIfam" id="TIGR00121">
    <property type="entry name" value="birA_ligase"/>
    <property type="match status" value="1"/>
</dbReference>
<sequence length="678" mass="75650">MNVLVYTGDGTSPNSVSHTVSTLKSLLGHSYDIIKVDAQALAKEPWEATCSMLVMPGGRDLPYCHDLNGPVNARIRHYVSDGGRYWGICAGAYYGCQEIEFEKGRNSMEVIGKRELAFFPGLSRGTMYPGFIYNSERGARATKLSVERNKLMNLYANNDDVPSEIDTYYNGGGYFVNADQYESVEVLARYTEKGICQDEEYPAAVVHCRVGKGSAILIGTHPEYDVAKMKEHFNEYEGTDLIRNLTLAEPSRKQFLRALFARVGLNVVGYTKPAQQDAKPQLQENHAPALTPLYLSGFRLSQYEEVVAKLRSTADSSSHLRDVNDTFFIKSLPAEPNVDMGALNLNETDDEPQEKKIKDILVIEKPSTEPVCPPASLTKYFNIANFYDHLKKHRSQQWGGGGWFSYGNTMLYGEVVTSTQTMLDKNFKFSQILPSGLVCLATNQVAGRGRGRNAWVSQSGAVQFSMVMHHSITLSNAPVVFIQYLVALAVVESIRTRKGYENVPLRLKWPNDIYAQVQEKNENGEPTTVLKKVGGLLVNSSFLKNEFLLVVGCGINLNNPFPTTSINDVIHAHDASLPKLTPEDTLAGILVTFEEMYNTFCDKGMGPWFLNKYYERWLHSNAIVTLTTHDMEQVRITGITTDYGLLETVSTSNASKRFTLQPDGNSFDMLKGLIVRKE</sequence>
<proteinExistence type="inferred from homology"/>
<dbReference type="InterPro" id="IPR004143">
    <property type="entry name" value="BPL_LPL_catalytic"/>
</dbReference>